<dbReference type="NCBIfam" id="TIGR00765">
    <property type="entry name" value="yihY_not_rbn"/>
    <property type="match status" value="1"/>
</dbReference>
<keyword evidence="4 6" id="KW-1133">Transmembrane helix</keyword>
<evidence type="ECO:0000256" key="6">
    <source>
        <dbReference type="SAM" id="Phobius"/>
    </source>
</evidence>
<evidence type="ECO:0000256" key="2">
    <source>
        <dbReference type="ARBA" id="ARBA00022475"/>
    </source>
</evidence>
<keyword evidence="5 6" id="KW-0472">Membrane</keyword>
<evidence type="ECO:0000313" key="7">
    <source>
        <dbReference type="EMBL" id="HDD52599.1"/>
    </source>
</evidence>
<evidence type="ECO:0000256" key="3">
    <source>
        <dbReference type="ARBA" id="ARBA00022692"/>
    </source>
</evidence>
<proteinExistence type="predicted"/>
<feature type="transmembrane region" description="Helical" evidence="6">
    <location>
        <begin position="171"/>
        <end position="191"/>
    </location>
</feature>
<reference evidence="7" key="1">
    <citation type="journal article" date="2020" name="mSystems">
        <title>Genome- and Community-Level Interaction Insights into Carbon Utilization and Element Cycling Functions of Hydrothermarchaeota in Hydrothermal Sediment.</title>
        <authorList>
            <person name="Zhou Z."/>
            <person name="Liu Y."/>
            <person name="Xu W."/>
            <person name="Pan J."/>
            <person name="Luo Z.H."/>
            <person name="Li M."/>
        </authorList>
    </citation>
    <scope>NUCLEOTIDE SEQUENCE [LARGE SCALE GENOMIC DNA]</scope>
    <source>
        <strain evidence="7">HyVt-115</strain>
    </source>
</reference>
<gene>
    <name evidence="7" type="ORF">ENF32_00845</name>
</gene>
<feature type="transmembrane region" description="Helical" evidence="6">
    <location>
        <begin position="105"/>
        <end position="125"/>
    </location>
</feature>
<dbReference type="AlphaFoldDB" id="A0A7C0YCJ7"/>
<name>A0A7C0YCJ7_9BACT</name>
<evidence type="ECO:0000256" key="1">
    <source>
        <dbReference type="ARBA" id="ARBA00004651"/>
    </source>
</evidence>
<evidence type="ECO:0000256" key="5">
    <source>
        <dbReference type="ARBA" id="ARBA00023136"/>
    </source>
</evidence>
<feature type="transmembrane region" description="Helical" evidence="6">
    <location>
        <begin position="131"/>
        <end position="150"/>
    </location>
</feature>
<dbReference type="Pfam" id="PF03631">
    <property type="entry name" value="Virul_fac_BrkB"/>
    <property type="match status" value="1"/>
</dbReference>
<dbReference type="PANTHER" id="PTHR30213:SF0">
    <property type="entry name" value="UPF0761 MEMBRANE PROTEIN YIHY"/>
    <property type="match status" value="1"/>
</dbReference>
<keyword evidence="3 6" id="KW-0812">Transmembrane</keyword>
<feature type="transmembrane region" description="Helical" evidence="6">
    <location>
        <begin position="75"/>
        <end position="98"/>
    </location>
</feature>
<dbReference type="PANTHER" id="PTHR30213">
    <property type="entry name" value="INNER MEMBRANE PROTEIN YHJD"/>
    <property type="match status" value="1"/>
</dbReference>
<dbReference type="GO" id="GO:0005886">
    <property type="term" value="C:plasma membrane"/>
    <property type="evidence" value="ECO:0007669"/>
    <property type="project" value="UniProtKB-SubCell"/>
</dbReference>
<feature type="transmembrane region" description="Helical" evidence="6">
    <location>
        <begin position="203"/>
        <end position="228"/>
    </location>
</feature>
<dbReference type="Proteomes" id="UP000885690">
    <property type="component" value="Unassembled WGS sequence"/>
</dbReference>
<comment type="caution">
    <text evidence="7">The sequence shown here is derived from an EMBL/GenBank/DDBJ whole genome shotgun (WGS) entry which is preliminary data.</text>
</comment>
<feature type="transmembrane region" description="Helical" evidence="6">
    <location>
        <begin position="235"/>
        <end position="252"/>
    </location>
</feature>
<dbReference type="InterPro" id="IPR017039">
    <property type="entry name" value="Virul_fac_BrkB"/>
</dbReference>
<organism evidence="7">
    <name type="scientific">Thermosulfidibacter takaii</name>
    <dbReference type="NCBI Taxonomy" id="412593"/>
    <lineage>
        <taxon>Bacteria</taxon>
        <taxon>Pseudomonadati</taxon>
        <taxon>Thermosulfidibacterota</taxon>
        <taxon>Thermosulfidibacteria</taxon>
        <taxon>Thermosulfidibacterales</taxon>
        <taxon>Thermosulfidibacteraceae</taxon>
    </lineage>
</organism>
<keyword evidence="2" id="KW-1003">Cell membrane</keyword>
<sequence>MGVKEMEGSFRFSEGNQLGRLMFGSGFCNQEPVGRVSFLKGWKEKAWGHWVKGVVVKFLRDQCIVDASALSYVTILSLVPLIVVTFSLLSAFASLAALKERILDYLLKFMVPGSASAVVNYITGFSAKAKTMGLGGLIALFSLAFSLFSAAEQSLSHIWKVKRNRTFINRLFVFTNILFWVPLLLGASFYLSTKVAFIPYLGGFARLYFMILPLIISWVAFSFFLLIVPPRRVKVPAAVAGGGVAALLWELAKHGFDLFVTHAFSIKAFSVLYGSLMVFPVFLIWIYLCWIITLLGAEVSYVVHYGGNWEDGRPCVAGFLTSVALLTRLAKGFLEGEGPLPEEELVSGIGIEATRGILEVLGDAGMVVETEKGYLLGRPPESIFLRELVGLFVPPGVSQRGLKGVIVQLEDALGHTSLVQLMDESAFPGSSAS</sequence>
<evidence type="ECO:0000256" key="4">
    <source>
        <dbReference type="ARBA" id="ARBA00022989"/>
    </source>
</evidence>
<protein>
    <submittedName>
        <fullName evidence="7">YihY family inner membrane protein</fullName>
    </submittedName>
</protein>
<feature type="transmembrane region" description="Helical" evidence="6">
    <location>
        <begin position="272"/>
        <end position="295"/>
    </location>
</feature>
<accession>A0A7C0YCJ7</accession>
<comment type="subcellular location">
    <subcellularLocation>
        <location evidence="1">Cell membrane</location>
        <topology evidence="1">Multi-pass membrane protein</topology>
    </subcellularLocation>
</comment>
<dbReference type="EMBL" id="DQWS01000034">
    <property type="protein sequence ID" value="HDD52599.1"/>
    <property type="molecule type" value="Genomic_DNA"/>
</dbReference>